<evidence type="ECO:0000313" key="2">
    <source>
        <dbReference type="EMBL" id="TNN27408.1"/>
    </source>
</evidence>
<dbReference type="AlphaFoldDB" id="A0A4Z2EF93"/>
<sequence>MDHRKSCCSSACTSWVISSKVSWITCSLSDGVNVVLRRTAGLEKQHEKDEKVSERRREEPDLLESFHGGGEADRGAGGAGGAWPALTSAAGSRGGVACSYLGCGEPGGRGLLLPRLRGVGGARLLRRRRGLRDQTALLRQLGEQEPDDVEDAAEVGLDLADGLRQQAAVGAHAHVGHPVDRHQRLHQAAQRVQRRVARLQEAEEEEEEESGHETPSHPHGRW</sequence>
<gene>
    <name evidence="2" type="ORF">EYF80_062447</name>
</gene>
<evidence type="ECO:0000256" key="1">
    <source>
        <dbReference type="SAM" id="MobiDB-lite"/>
    </source>
</evidence>
<dbReference type="Proteomes" id="UP000314294">
    <property type="component" value="Unassembled WGS sequence"/>
</dbReference>
<comment type="caution">
    <text evidence="2">The sequence shown here is derived from an EMBL/GenBank/DDBJ whole genome shotgun (WGS) entry which is preliminary data.</text>
</comment>
<feature type="region of interest" description="Disordered" evidence="1">
    <location>
        <begin position="183"/>
        <end position="222"/>
    </location>
</feature>
<name>A0A4Z2EF93_9TELE</name>
<keyword evidence="3" id="KW-1185">Reference proteome</keyword>
<feature type="compositionally biased region" description="Basic and acidic residues" evidence="1">
    <location>
        <begin position="43"/>
        <end position="60"/>
    </location>
</feature>
<evidence type="ECO:0000313" key="3">
    <source>
        <dbReference type="Proteomes" id="UP000314294"/>
    </source>
</evidence>
<proteinExistence type="predicted"/>
<dbReference type="EMBL" id="SRLO01008334">
    <property type="protein sequence ID" value="TNN27408.1"/>
    <property type="molecule type" value="Genomic_DNA"/>
</dbReference>
<accession>A0A4Z2EF93</accession>
<feature type="region of interest" description="Disordered" evidence="1">
    <location>
        <begin position="43"/>
        <end position="80"/>
    </location>
</feature>
<protein>
    <submittedName>
        <fullName evidence="2">Uncharacterized protein</fullName>
    </submittedName>
</protein>
<reference evidence="2 3" key="1">
    <citation type="submission" date="2019-03" db="EMBL/GenBank/DDBJ databases">
        <title>First draft genome of Liparis tanakae, snailfish: a comprehensive survey of snailfish specific genes.</title>
        <authorList>
            <person name="Kim W."/>
            <person name="Song I."/>
            <person name="Jeong J.-H."/>
            <person name="Kim D."/>
            <person name="Kim S."/>
            <person name="Ryu S."/>
            <person name="Song J.Y."/>
            <person name="Lee S.K."/>
        </authorList>
    </citation>
    <scope>NUCLEOTIDE SEQUENCE [LARGE SCALE GENOMIC DNA]</scope>
    <source>
        <tissue evidence="2">Muscle</tissue>
    </source>
</reference>
<organism evidence="2 3">
    <name type="scientific">Liparis tanakae</name>
    <name type="common">Tanaka's snailfish</name>
    <dbReference type="NCBI Taxonomy" id="230148"/>
    <lineage>
        <taxon>Eukaryota</taxon>
        <taxon>Metazoa</taxon>
        <taxon>Chordata</taxon>
        <taxon>Craniata</taxon>
        <taxon>Vertebrata</taxon>
        <taxon>Euteleostomi</taxon>
        <taxon>Actinopterygii</taxon>
        <taxon>Neopterygii</taxon>
        <taxon>Teleostei</taxon>
        <taxon>Neoteleostei</taxon>
        <taxon>Acanthomorphata</taxon>
        <taxon>Eupercaria</taxon>
        <taxon>Perciformes</taxon>
        <taxon>Cottioidei</taxon>
        <taxon>Cottales</taxon>
        <taxon>Liparidae</taxon>
        <taxon>Liparis</taxon>
    </lineage>
</organism>